<name>A0AAV7KZL3_PLEWA</name>
<dbReference type="Proteomes" id="UP001066276">
    <property type="component" value="Chromosome 12"/>
</dbReference>
<proteinExistence type="predicted"/>
<keyword evidence="2" id="KW-1185">Reference proteome</keyword>
<accession>A0AAV7KZL3</accession>
<evidence type="ECO:0000313" key="1">
    <source>
        <dbReference type="EMBL" id="KAJ1083665.1"/>
    </source>
</evidence>
<organism evidence="1 2">
    <name type="scientific">Pleurodeles waltl</name>
    <name type="common">Iberian ribbed newt</name>
    <dbReference type="NCBI Taxonomy" id="8319"/>
    <lineage>
        <taxon>Eukaryota</taxon>
        <taxon>Metazoa</taxon>
        <taxon>Chordata</taxon>
        <taxon>Craniata</taxon>
        <taxon>Vertebrata</taxon>
        <taxon>Euteleostomi</taxon>
        <taxon>Amphibia</taxon>
        <taxon>Batrachia</taxon>
        <taxon>Caudata</taxon>
        <taxon>Salamandroidea</taxon>
        <taxon>Salamandridae</taxon>
        <taxon>Pleurodelinae</taxon>
        <taxon>Pleurodeles</taxon>
    </lineage>
</organism>
<sequence length="83" mass="9582">MRCEGLTDAETTAGMRHAVRQHVARVLQQDVWLPWHAEHEPRPVVCLPPIMAPPPMTSAWLSRIGEREGFRVTRNYTFRSRSC</sequence>
<dbReference type="AlphaFoldDB" id="A0AAV7KZL3"/>
<comment type="caution">
    <text evidence="1">The sequence shown here is derived from an EMBL/GenBank/DDBJ whole genome shotgun (WGS) entry which is preliminary data.</text>
</comment>
<dbReference type="EMBL" id="JANPWB010000016">
    <property type="protein sequence ID" value="KAJ1083665.1"/>
    <property type="molecule type" value="Genomic_DNA"/>
</dbReference>
<gene>
    <name evidence="1" type="ORF">NDU88_003820</name>
</gene>
<protein>
    <submittedName>
        <fullName evidence="1">Uncharacterized protein</fullName>
    </submittedName>
</protein>
<evidence type="ECO:0000313" key="2">
    <source>
        <dbReference type="Proteomes" id="UP001066276"/>
    </source>
</evidence>
<reference evidence="1" key="1">
    <citation type="journal article" date="2022" name="bioRxiv">
        <title>Sequencing and chromosome-scale assembly of the giantPleurodeles waltlgenome.</title>
        <authorList>
            <person name="Brown T."/>
            <person name="Elewa A."/>
            <person name="Iarovenko S."/>
            <person name="Subramanian E."/>
            <person name="Araus A.J."/>
            <person name="Petzold A."/>
            <person name="Susuki M."/>
            <person name="Suzuki K.-i.T."/>
            <person name="Hayashi T."/>
            <person name="Toyoda A."/>
            <person name="Oliveira C."/>
            <person name="Osipova E."/>
            <person name="Leigh N.D."/>
            <person name="Simon A."/>
            <person name="Yun M.H."/>
        </authorList>
    </citation>
    <scope>NUCLEOTIDE SEQUENCE</scope>
    <source>
        <strain evidence="1">20211129_DDA</strain>
        <tissue evidence="1">Liver</tissue>
    </source>
</reference>